<dbReference type="EMBL" id="JARKIB010000394">
    <property type="protein sequence ID" value="KAJ7711510.1"/>
    <property type="molecule type" value="Genomic_DNA"/>
</dbReference>
<evidence type="ECO:0000313" key="3">
    <source>
        <dbReference type="EMBL" id="KAJ7711510.1"/>
    </source>
</evidence>
<evidence type="ECO:0000256" key="2">
    <source>
        <dbReference type="SAM" id="MobiDB-lite"/>
    </source>
</evidence>
<reference evidence="3" key="1">
    <citation type="submission" date="2023-03" db="EMBL/GenBank/DDBJ databases">
        <title>Massive genome expansion in bonnet fungi (Mycena s.s.) driven by repeated elements and novel gene families across ecological guilds.</title>
        <authorList>
            <consortium name="Lawrence Berkeley National Laboratory"/>
            <person name="Harder C.B."/>
            <person name="Miyauchi S."/>
            <person name="Viragh M."/>
            <person name="Kuo A."/>
            <person name="Thoen E."/>
            <person name="Andreopoulos B."/>
            <person name="Lu D."/>
            <person name="Skrede I."/>
            <person name="Drula E."/>
            <person name="Henrissat B."/>
            <person name="Morin E."/>
            <person name="Kohler A."/>
            <person name="Barry K."/>
            <person name="LaButti K."/>
            <person name="Morin E."/>
            <person name="Salamov A."/>
            <person name="Lipzen A."/>
            <person name="Mereny Z."/>
            <person name="Hegedus B."/>
            <person name="Baldrian P."/>
            <person name="Stursova M."/>
            <person name="Weitz H."/>
            <person name="Taylor A."/>
            <person name="Grigoriev I.V."/>
            <person name="Nagy L.G."/>
            <person name="Martin F."/>
            <person name="Kauserud H."/>
        </authorList>
    </citation>
    <scope>NUCLEOTIDE SEQUENCE</scope>
    <source>
        <strain evidence="3">CBHHK182m</strain>
    </source>
</reference>
<feature type="coiled-coil region" evidence="1">
    <location>
        <begin position="367"/>
        <end position="394"/>
    </location>
</feature>
<dbReference type="AlphaFoldDB" id="A0AAD7H472"/>
<accession>A0AAD7H472</accession>
<gene>
    <name evidence="3" type="ORF">B0H16DRAFT_1480294</name>
</gene>
<comment type="caution">
    <text evidence="3">The sequence shown here is derived from an EMBL/GenBank/DDBJ whole genome shotgun (WGS) entry which is preliminary data.</text>
</comment>
<evidence type="ECO:0000256" key="1">
    <source>
        <dbReference type="SAM" id="Coils"/>
    </source>
</evidence>
<feature type="region of interest" description="Disordered" evidence="2">
    <location>
        <begin position="458"/>
        <end position="494"/>
    </location>
</feature>
<proteinExistence type="predicted"/>
<protein>
    <submittedName>
        <fullName evidence="3">Uncharacterized protein</fullName>
    </submittedName>
</protein>
<keyword evidence="4" id="KW-1185">Reference proteome</keyword>
<feature type="compositionally biased region" description="Gly residues" evidence="2">
    <location>
        <begin position="465"/>
        <end position="494"/>
    </location>
</feature>
<sequence length="494" mass="55484">MAAGARHNAMEDKIDHHNFEKNIKQGTILPRKLILAINERDRRVEAFKEVRKQWQQKINAWKEDRTKPNPYLIAGGRDGKPSGAAIHLLLTQDEAQEESTGEAKLHGSSVTSFIVAGLQLEEAQQRIKREAHGRTLLQADQQQRVQDMHVAFFSKLGRWRKLQAVYMSSAVRQLEEEEGTRDPKLPPPSAEDVKLYLPSGLRQADRADGYYKGLPVMEGKLREGQLRDSLRVLRSRLHAKRHLLNYRDKSVVGQWAAMQAYTLIGRIEERVDAMSTKYRRSRSALIALRGSVACEKFHKLKSSDVQLDEECEVDIKARKKLGNMGSKFRRQGPALSSKNKTFSWIWTGGGGPGEDEVELHESVRVEWSKAKARNQRWEEEVELLREEMKRVLRFLRWRSVSRELASGIEAYTARQAALHRDISRKFKTAWDTSAATAVRLAVRENTLFMEGNTFERMESSAGLSGNAGEGEAGSSGNAGKGGGKGAGNAGGGTE</sequence>
<evidence type="ECO:0000313" key="4">
    <source>
        <dbReference type="Proteomes" id="UP001215598"/>
    </source>
</evidence>
<dbReference type="Proteomes" id="UP001215598">
    <property type="component" value="Unassembled WGS sequence"/>
</dbReference>
<organism evidence="3 4">
    <name type="scientific">Mycena metata</name>
    <dbReference type="NCBI Taxonomy" id="1033252"/>
    <lineage>
        <taxon>Eukaryota</taxon>
        <taxon>Fungi</taxon>
        <taxon>Dikarya</taxon>
        <taxon>Basidiomycota</taxon>
        <taxon>Agaricomycotina</taxon>
        <taxon>Agaricomycetes</taxon>
        <taxon>Agaricomycetidae</taxon>
        <taxon>Agaricales</taxon>
        <taxon>Marasmiineae</taxon>
        <taxon>Mycenaceae</taxon>
        <taxon>Mycena</taxon>
    </lineage>
</organism>
<keyword evidence="1" id="KW-0175">Coiled coil</keyword>
<name>A0AAD7H472_9AGAR</name>